<dbReference type="EMBL" id="SNRW01023100">
    <property type="protein sequence ID" value="KAA6363298.1"/>
    <property type="molecule type" value="Genomic_DNA"/>
</dbReference>
<protein>
    <submittedName>
        <fullName evidence="1">Uncharacterized protein</fullName>
    </submittedName>
</protein>
<organism evidence="1 2">
    <name type="scientific">Streblomastix strix</name>
    <dbReference type="NCBI Taxonomy" id="222440"/>
    <lineage>
        <taxon>Eukaryota</taxon>
        <taxon>Metamonada</taxon>
        <taxon>Preaxostyla</taxon>
        <taxon>Oxymonadida</taxon>
        <taxon>Streblomastigidae</taxon>
        <taxon>Streblomastix</taxon>
    </lineage>
</organism>
<proteinExistence type="predicted"/>
<dbReference type="Proteomes" id="UP000324800">
    <property type="component" value="Unassembled WGS sequence"/>
</dbReference>
<name>A0A5J4TYU0_9EUKA</name>
<gene>
    <name evidence="1" type="ORF">EZS28_041175</name>
</gene>
<sequence length="94" mass="11179">MIDIRVKIEIQKEIPKKKIEKEEELMNHLKKEEEAVLKIQAVINAMAPNEKPLKKAYFMKITLGMKKFQKKKKNQLLVVIYPGNCQTRTKERKR</sequence>
<reference evidence="1 2" key="1">
    <citation type="submission" date="2019-03" db="EMBL/GenBank/DDBJ databases">
        <title>Single cell metagenomics reveals metabolic interactions within the superorganism composed of flagellate Streblomastix strix and complex community of Bacteroidetes bacteria on its surface.</title>
        <authorList>
            <person name="Treitli S.C."/>
            <person name="Kolisko M."/>
            <person name="Husnik F."/>
            <person name="Keeling P."/>
            <person name="Hampl V."/>
        </authorList>
    </citation>
    <scope>NUCLEOTIDE SEQUENCE [LARGE SCALE GENOMIC DNA]</scope>
    <source>
        <strain evidence="1">ST1C</strain>
    </source>
</reference>
<evidence type="ECO:0000313" key="1">
    <source>
        <dbReference type="EMBL" id="KAA6363298.1"/>
    </source>
</evidence>
<comment type="caution">
    <text evidence="1">The sequence shown here is derived from an EMBL/GenBank/DDBJ whole genome shotgun (WGS) entry which is preliminary data.</text>
</comment>
<evidence type="ECO:0000313" key="2">
    <source>
        <dbReference type="Proteomes" id="UP000324800"/>
    </source>
</evidence>
<dbReference type="AlphaFoldDB" id="A0A5J4TYU0"/>
<accession>A0A5J4TYU0</accession>